<dbReference type="InterPro" id="IPR020456">
    <property type="entry name" value="Acylphosphatase"/>
</dbReference>
<evidence type="ECO:0000313" key="8">
    <source>
        <dbReference type="EMBL" id="BCL60284.1"/>
    </source>
</evidence>
<keyword evidence="9" id="KW-1185">Reference proteome</keyword>
<dbReference type="PANTHER" id="PTHR47268:SF4">
    <property type="entry name" value="ACYLPHOSPHATASE"/>
    <property type="match status" value="1"/>
</dbReference>
<dbReference type="EC" id="3.6.1.7" evidence="2 4"/>
<keyword evidence="4 5" id="KW-0378">Hydrolase</keyword>
<dbReference type="EMBL" id="AP024086">
    <property type="protein sequence ID" value="BCL60284.1"/>
    <property type="molecule type" value="Genomic_DNA"/>
</dbReference>
<feature type="active site" evidence="4">
    <location>
        <position position="18"/>
    </location>
</feature>
<dbReference type="PROSITE" id="PS51160">
    <property type="entry name" value="ACYLPHOSPHATASE_3"/>
    <property type="match status" value="1"/>
</dbReference>
<dbReference type="InterPro" id="IPR001792">
    <property type="entry name" value="Acylphosphatase-like_dom"/>
</dbReference>
<evidence type="ECO:0000256" key="2">
    <source>
        <dbReference type="ARBA" id="ARBA00012150"/>
    </source>
</evidence>
<gene>
    <name evidence="8" type="ORF">DGMP_09770</name>
</gene>
<sequence>MISKKVIVKGKVQGVFFRDYTKRQAVSLGLTGWVRNLPDGSVEALLSGEEEYVRSMLDWFHDGSPHSKVDEVLVYDSETDKSYSSFDIRY</sequence>
<reference evidence="8" key="1">
    <citation type="submission" date="2020-09" db="EMBL/GenBank/DDBJ databases">
        <title>Desulfogranum mesoprofundum gen. nov., sp. nov., a novel mesophilic, sulfate-reducing chemolithoautotroph isolated from a deep-sea hydrothermal vent chimney in the Suiyo Seamount.</title>
        <authorList>
            <person name="Hashimoto Y."/>
            <person name="Nakagawa S."/>
        </authorList>
    </citation>
    <scope>NUCLEOTIDE SEQUENCE</scope>
    <source>
        <strain evidence="8">KT2</strain>
    </source>
</reference>
<dbReference type="Proteomes" id="UP000826725">
    <property type="component" value="Chromosome"/>
</dbReference>
<evidence type="ECO:0000313" key="9">
    <source>
        <dbReference type="Proteomes" id="UP000826725"/>
    </source>
</evidence>
<comment type="similarity">
    <text evidence="1 6">Belongs to the acylphosphatase family.</text>
</comment>
<dbReference type="GO" id="GO:0003998">
    <property type="term" value="F:acylphosphatase activity"/>
    <property type="evidence" value="ECO:0007669"/>
    <property type="project" value="UniProtKB-EC"/>
</dbReference>
<name>A0A8D5FL89_9BACT</name>
<evidence type="ECO:0000256" key="1">
    <source>
        <dbReference type="ARBA" id="ARBA00005614"/>
    </source>
</evidence>
<dbReference type="KEGG" id="dbk:DGMP_09770"/>
<proteinExistence type="inferred from homology"/>
<dbReference type="Pfam" id="PF00708">
    <property type="entry name" value="Acylphosphatase"/>
    <property type="match status" value="1"/>
</dbReference>
<dbReference type="PANTHER" id="PTHR47268">
    <property type="entry name" value="ACYLPHOSPHATASE"/>
    <property type="match status" value="1"/>
</dbReference>
<dbReference type="PROSITE" id="PS00150">
    <property type="entry name" value="ACYLPHOSPHATASE_1"/>
    <property type="match status" value="1"/>
</dbReference>
<comment type="catalytic activity">
    <reaction evidence="3 4 5">
        <text>an acyl phosphate + H2O = a carboxylate + phosphate + H(+)</text>
        <dbReference type="Rhea" id="RHEA:14965"/>
        <dbReference type="ChEBI" id="CHEBI:15377"/>
        <dbReference type="ChEBI" id="CHEBI:15378"/>
        <dbReference type="ChEBI" id="CHEBI:29067"/>
        <dbReference type="ChEBI" id="CHEBI:43474"/>
        <dbReference type="ChEBI" id="CHEBI:59918"/>
        <dbReference type="EC" id="3.6.1.7"/>
    </reaction>
</comment>
<accession>A0A8D5FL89</accession>
<dbReference type="PROSITE" id="PS00151">
    <property type="entry name" value="ACYLPHOSPHATASE_2"/>
    <property type="match status" value="1"/>
</dbReference>
<evidence type="ECO:0000256" key="5">
    <source>
        <dbReference type="RuleBase" id="RU000553"/>
    </source>
</evidence>
<feature type="active site" evidence="4">
    <location>
        <position position="36"/>
    </location>
</feature>
<protein>
    <recommendedName>
        <fullName evidence="2 4">Acylphosphatase</fullName>
        <ecNumber evidence="2 4">3.6.1.7</ecNumber>
    </recommendedName>
</protein>
<dbReference type="RefSeq" id="WP_228856425.1">
    <property type="nucleotide sequence ID" value="NZ_AP024086.1"/>
</dbReference>
<evidence type="ECO:0000256" key="6">
    <source>
        <dbReference type="RuleBase" id="RU004168"/>
    </source>
</evidence>
<evidence type="ECO:0000259" key="7">
    <source>
        <dbReference type="PROSITE" id="PS51160"/>
    </source>
</evidence>
<dbReference type="AlphaFoldDB" id="A0A8D5FL89"/>
<organism evidence="8 9">
    <name type="scientific">Desulfomarina profundi</name>
    <dbReference type="NCBI Taxonomy" id="2772557"/>
    <lineage>
        <taxon>Bacteria</taxon>
        <taxon>Pseudomonadati</taxon>
        <taxon>Thermodesulfobacteriota</taxon>
        <taxon>Desulfobulbia</taxon>
        <taxon>Desulfobulbales</taxon>
        <taxon>Desulfobulbaceae</taxon>
        <taxon>Desulfomarina</taxon>
    </lineage>
</organism>
<evidence type="ECO:0000256" key="3">
    <source>
        <dbReference type="ARBA" id="ARBA00047645"/>
    </source>
</evidence>
<dbReference type="InterPro" id="IPR017968">
    <property type="entry name" value="Acylphosphatase_CS"/>
</dbReference>
<evidence type="ECO:0000256" key="4">
    <source>
        <dbReference type="PROSITE-ProRule" id="PRU00520"/>
    </source>
</evidence>
<feature type="domain" description="Acylphosphatase-like" evidence="7">
    <location>
        <begin position="3"/>
        <end position="90"/>
    </location>
</feature>